<evidence type="ECO:0000313" key="1">
    <source>
        <dbReference type="EMBL" id="TFK58164.1"/>
    </source>
</evidence>
<organism evidence="1 2">
    <name type="scientific">Pluteus cervinus</name>
    <dbReference type="NCBI Taxonomy" id="181527"/>
    <lineage>
        <taxon>Eukaryota</taxon>
        <taxon>Fungi</taxon>
        <taxon>Dikarya</taxon>
        <taxon>Basidiomycota</taxon>
        <taxon>Agaricomycotina</taxon>
        <taxon>Agaricomycetes</taxon>
        <taxon>Agaricomycetidae</taxon>
        <taxon>Agaricales</taxon>
        <taxon>Pluteineae</taxon>
        <taxon>Pluteaceae</taxon>
        <taxon>Pluteus</taxon>
    </lineage>
</organism>
<protein>
    <submittedName>
        <fullName evidence="1">Uncharacterized protein</fullName>
    </submittedName>
</protein>
<evidence type="ECO:0000313" key="2">
    <source>
        <dbReference type="Proteomes" id="UP000308600"/>
    </source>
</evidence>
<keyword evidence="2" id="KW-1185">Reference proteome</keyword>
<dbReference type="Proteomes" id="UP000308600">
    <property type="component" value="Unassembled WGS sequence"/>
</dbReference>
<accession>A0ACD2ZXN6</accession>
<dbReference type="EMBL" id="ML209583">
    <property type="protein sequence ID" value="TFK58164.1"/>
    <property type="molecule type" value="Genomic_DNA"/>
</dbReference>
<proteinExistence type="predicted"/>
<gene>
    <name evidence="1" type="ORF">BDN72DRAFT_907013</name>
</gene>
<name>A0ACD2ZXN6_9AGAR</name>
<sequence length="443" mass="49512">MSSPLAVEIQIEIVLTALSNGVSPTTLMLVCGTWKYIVYERMHSAQIADNISEDIAERVIAHFQKARFHPIFLCLPGLDFGFRVQEWTYIRDFSTTFFPRVTSLGLRGNWDIIRELVANFGSTLPLLEELSIYFKLLGTVTPHLELTTFSRLRVLRLAGDWSDPLSIQSAPITFPATNIRHLELGSETLNVYVARAILSSCIQVQTCVLHIGFRGQNPPTSRSSFVSPVEDLHISGYGDTSEILTDAQFPKLQLLTIHEAFHAEDPNDRSALAVLDGSALPVLASLSTTVASYDADFLHLLRRLPTLVSLELSLMGGLLINKAVSVLAGTNMLPSLRDLCVISRCKGQPCEELEEQVLSLISSRQRGLQRAFFSAQEVEIKWETGMDHPHVRTLCYPCTIAPLWAFDLWPRRTLYNNSTVAVMFDADFAVPFSLDRHPVVAYY</sequence>
<reference evidence="1 2" key="1">
    <citation type="journal article" date="2019" name="Nat. Ecol. Evol.">
        <title>Megaphylogeny resolves global patterns of mushroom evolution.</title>
        <authorList>
            <person name="Varga T."/>
            <person name="Krizsan K."/>
            <person name="Foldi C."/>
            <person name="Dima B."/>
            <person name="Sanchez-Garcia M."/>
            <person name="Sanchez-Ramirez S."/>
            <person name="Szollosi G.J."/>
            <person name="Szarkandi J.G."/>
            <person name="Papp V."/>
            <person name="Albert L."/>
            <person name="Andreopoulos W."/>
            <person name="Angelini C."/>
            <person name="Antonin V."/>
            <person name="Barry K.W."/>
            <person name="Bougher N.L."/>
            <person name="Buchanan P."/>
            <person name="Buyck B."/>
            <person name="Bense V."/>
            <person name="Catcheside P."/>
            <person name="Chovatia M."/>
            <person name="Cooper J."/>
            <person name="Damon W."/>
            <person name="Desjardin D."/>
            <person name="Finy P."/>
            <person name="Geml J."/>
            <person name="Haridas S."/>
            <person name="Hughes K."/>
            <person name="Justo A."/>
            <person name="Karasinski D."/>
            <person name="Kautmanova I."/>
            <person name="Kiss B."/>
            <person name="Kocsube S."/>
            <person name="Kotiranta H."/>
            <person name="LaButti K.M."/>
            <person name="Lechner B.E."/>
            <person name="Liimatainen K."/>
            <person name="Lipzen A."/>
            <person name="Lukacs Z."/>
            <person name="Mihaltcheva S."/>
            <person name="Morgado L.N."/>
            <person name="Niskanen T."/>
            <person name="Noordeloos M.E."/>
            <person name="Ohm R.A."/>
            <person name="Ortiz-Santana B."/>
            <person name="Ovrebo C."/>
            <person name="Racz N."/>
            <person name="Riley R."/>
            <person name="Savchenko A."/>
            <person name="Shiryaev A."/>
            <person name="Soop K."/>
            <person name="Spirin V."/>
            <person name="Szebenyi C."/>
            <person name="Tomsovsky M."/>
            <person name="Tulloss R.E."/>
            <person name="Uehling J."/>
            <person name="Grigoriev I.V."/>
            <person name="Vagvolgyi C."/>
            <person name="Papp T."/>
            <person name="Martin F.M."/>
            <person name="Miettinen O."/>
            <person name="Hibbett D.S."/>
            <person name="Nagy L.G."/>
        </authorList>
    </citation>
    <scope>NUCLEOTIDE SEQUENCE [LARGE SCALE GENOMIC DNA]</scope>
    <source>
        <strain evidence="1 2">NL-1719</strain>
    </source>
</reference>